<name>A0AAW1T7Y6_9CHLO</name>
<evidence type="ECO:0000256" key="1">
    <source>
        <dbReference type="SAM" id="MobiDB-lite"/>
    </source>
</evidence>
<gene>
    <name evidence="2" type="ORF">WJX84_005349</name>
</gene>
<dbReference type="PANTHER" id="PTHR31365:SF4">
    <property type="entry name" value="OS05G0179800 PROTEIN"/>
    <property type="match status" value="1"/>
</dbReference>
<feature type="compositionally biased region" description="Polar residues" evidence="1">
    <location>
        <begin position="50"/>
        <end position="59"/>
    </location>
</feature>
<reference evidence="2 3" key="1">
    <citation type="journal article" date="2024" name="Nat. Commun.">
        <title>Phylogenomics reveals the evolutionary origins of lichenization in chlorophyte algae.</title>
        <authorList>
            <person name="Puginier C."/>
            <person name="Libourel C."/>
            <person name="Otte J."/>
            <person name="Skaloud P."/>
            <person name="Haon M."/>
            <person name="Grisel S."/>
            <person name="Petersen M."/>
            <person name="Berrin J.G."/>
            <person name="Delaux P.M."/>
            <person name="Dal Grande F."/>
            <person name="Keller J."/>
        </authorList>
    </citation>
    <scope>NUCLEOTIDE SEQUENCE [LARGE SCALE GENOMIC DNA]</scope>
    <source>
        <strain evidence="2 3">SAG 2523</strain>
    </source>
</reference>
<feature type="compositionally biased region" description="Basic residues" evidence="1">
    <location>
        <begin position="275"/>
        <end position="288"/>
    </location>
</feature>
<proteinExistence type="predicted"/>
<dbReference type="Proteomes" id="UP001485043">
    <property type="component" value="Unassembled WGS sequence"/>
</dbReference>
<feature type="region of interest" description="Disordered" evidence="1">
    <location>
        <begin position="1"/>
        <end position="321"/>
    </location>
</feature>
<dbReference type="EMBL" id="JALJOV010000258">
    <property type="protein sequence ID" value="KAK9865343.1"/>
    <property type="molecule type" value="Genomic_DNA"/>
</dbReference>
<evidence type="ECO:0000313" key="2">
    <source>
        <dbReference type="EMBL" id="KAK9865343.1"/>
    </source>
</evidence>
<dbReference type="PANTHER" id="PTHR31365">
    <property type="entry name" value="EXPRESSED PROTEIN"/>
    <property type="match status" value="1"/>
</dbReference>
<keyword evidence="3" id="KW-1185">Reference proteome</keyword>
<evidence type="ECO:0000313" key="3">
    <source>
        <dbReference type="Proteomes" id="UP001485043"/>
    </source>
</evidence>
<accession>A0AAW1T7Y6</accession>
<feature type="compositionally biased region" description="Basic and acidic residues" evidence="1">
    <location>
        <begin position="174"/>
        <end position="193"/>
    </location>
</feature>
<feature type="compositionally biased region" description="Low complexity" evidence="1">
    <location>
        <begin position="289"/>
        <end position="300"/>
    </location>
</feature>
<feature type="compositionally biased region" description="Acidic residues" evidence="1">
    <location>
        <begin position="122"/>
        <end position="140"/>
    </location>
</feature>
<sequence>MSLSTSNIFSALDTKKKKKSSSKSKESGDKKKKHSSKSEKAAEVEPTPVAQPQQLSISNWADEDDDFENDIAALPEGWDEAPQVSTGNGLDEDANAEEAESDEEAQKAAIEQALGIEVDRTGEEDEDEEEEEEDEDDQTAGEETGSVADSSAGPKPASEGQRAEPKPAAQPERQLSKKEKKAKEMEELARTLEELGIQNVAPDQEPAGQTESSKRKKKKEKAKNGDKDLTTADSTEANGVTEEGSQQPAAAESAPEATEDPSAAEPEELVDPKEVRKRLAAAKAKSKKSGAAAAALAEAQARAKKKGKGKDTGHYNQAPTR</sequence>
<dbReference type="AlphaFoldDB" id="A0AAW1T7Y6"/>
<organism evidence="2 3">
    <name type="scientific">Apatococcus fuscideae</name>
    <dbReference type="NCBI Taxonomy" id="2026836"/>
    <lineage>
        <taxon>Eukaryota</taxon>
        <taxon>Viridiplantae</taxon>
        <taxon>Chlorophyta</taxon>
        <taxon>core chlorophytes</taxon>
        <taxon>Trebouxiophyceae</taxon>
        <taxon>Chlorellales</taxon>
        <taxon>Chlorellaceae</taxon>
        <taxon>Apatococcus</taxon>
    </lineage>
</organism>
<feature type="compositionally biased region" description="Acidic residues" evidence="1">
    <location>
        <begin position="90"/>
        <end position="103"/>
    </location>
</feature>
<protein>
    <submittedName>
        <fullName evidence="2">Uncharacterized protein</fullName>
    </submittedName>
</protein>
<comment type="caution">
    <text evidence="2">The sequence shown here is derived from an EMBL/GenBank/DDBJ whole genome shotgun (WGS) entry which is preliminary data.</text>
</comment>
<feature type="compositionally biased region" description="Low complexity" evidence="1">
    <location>
        <begin position="242"/>
        <end position="264"/>
    </location>
</feature>